<evidence type="ECO:0000256" key="1">
    <source>
        <dbReference type="ARBA" id="ARBA00004141"/>
    </source>
</evidence>
<dbReference type="Pfam" id="PF01926">
    <property type="entry name" value="MMR_HSR1"/>
    <property type="match status" value="1"/>
</dbReference>
<comment type="subcellular location">
    <subcellularLocation>
        <location evidence="1">Membrane</location>
        <topology evidence="1">Multi-pass membrane protein</topology>
    </subcellularLocation>
</comment>
<protein>
    <recommendedName>
        <fullName evidence="5">G domain-containing protein</fullName>
    </recommendedName>
</protein>
<dbReference type="PANTHER" id="PTHR42714">
    <property type="entry name" value="TRNA MODIFICATION GTPASE GTPBP3"/>
    <property type="match status" value="1"/>
</dbReference>
<dbReference type="InterPro" id="IPR027417">
    <property type="entry name" value="P-loop_NTPase"/>
</dbReference>
<dbReference type="PANTHER" id="PTHR42714:SF6">
    <property type="entry name" value="TRANSLATION INITIATION FACTOR IF-2"/>
    <property type="match status" value="1"/>
</dbReference>
<evidence type="ECO:0000256" key="3">
    <source>
        <dbReference type="ARBA" id="ARBA00022989"/>
    </source>
</evidence>
<dbReference type="SUPFAM" id="SSF52540">
    <property type="entry name" value="P-loop containing nucleoside triphosphate hydrolases"/>
    <property type="match status" value="1"/>
</dbReference>
<evidence type="ECO:0000313" key="7">
    <source>
        <dbReference type="Proteomes" id="UP000198575"/>
    </source>
</evidence>
<dbReference type="RefSeq" id="WP_245778797.1">
    <property type="nucleotide sequence ID" value="NZ_FOVF01000004.1"/>
</dbReference>
<dbReference type="AlphaFoldDB" id="A0A1I4WE79"/>
<evidence type="ECO:0000256" key="2">
    <source>
        <dbReference type="ARBA" id="ARBA00022692"/>
    </source>
</evidence>
<dbReference type="Proteomes" id="UP000198575">
    <property type="component" value="Unassembled WGS sequence"/>
</dbReference>
<organism evidence="6 7">
    <name type="scientific">Dokdonella immobilis</name>
    <dbReference type="NCBI Taxonomy" id="578942"/>
    <lineage>
        <taxon>Bacteria</taxon>
        <taxon>Pseudomonadati</taxon>
        <taxon>Pseudomonadota</taxon>
        <taxon>Gammaproteobacteria</taxon>
        <taxon>Lysobacterales</taxon>
        <taxon>Rhodanobacteraceae</taxon>
        <taxon>Dokdonella</taxon>
    </lineage>
</organism>
<dbReference type="GO" id="GO:0005737">
    <property type="term" value="C:cytoplasm"/>
    <property type="evidence" value="ECO:0007669"/>
    <property type="project" value="TreeGrafter"/>
</dbReference>
<reference evidence="6 7" key="1">
    <citation type="submission" date="2016-10" db="EMBL/GenBank/DDBJ databases">
        <authorList>
            <person name="de Groot N.N."/>
        </authorList>
    </citation>
    <scope>NUCLEOTIDE SEQUENCE [LARGE SCALE GENOMIC DNA]</scope>
    <source>
        <strain evidence="6 7">CGMCC 1.7659</strain>
    </source>
</reference>
<sequence length="462" mass="49327">MSNQDSFWQRLRRRISAAPADAVCKPDPSGQHHAQAEESLRGLLEDPHIPPAIRTSLAADFAQLEAMLGRLERGELHLAVFGRVSVGKSALANSLLGETAFEVGVLHGTTRTASPRPWQVVAGSGVHLIDTPGIDELDGEAREQLAHEVAGISDLVVFVVDGDMTTRERDALGLLAATERPLLIALNKADRYDSEELERLLKRLREHAAGLVRAEDVVAVSAMPPPLKRVSLDADGREQVEMIRQAPNIDALRDRLTDVLAREGRTLSALNASLFAGRLTDAVARRIVVARRELAAKVIRQYCLAKSIAVALNPIPVADLLAAGALDAALVMHLARVYGLPITRREAGGLIGTICAQLAALMGAIWGIHLVASALKGLSAGMSTVLTATAQGALAWYATEIVGRAADRYLAAGKSWGELGAKRVVADIVESLDRDSILREARAEILRRLRSTGTPGAESPGA</sequence>
<dbReference type="Gene3D" id="3.40.50.300">
    <property type="entry name" value="P-loop containing nucleotide triphosphate hydrolases"/>
    <property type="match status" value="1"/>
</dbReference>
<keyword evidence="4" id="KW-0472">Membrane</keyword>
<gene>
    <name evidence="6" type="ORF">SAMN05216289_104199</name>
</gene>
<accession>A0A1I4WE79</accession>
<dbReference type="Pfam" id="PF05128">
    <property type="entry name" value="DUF697"/>
    <property type="match status" value="1"/>
</dbReference>
<dbReference type="GO" id="GO:0030488">
    <property type="term" value="P:tRNA methylation"/>
    <property type="evidence" value="ECO:0007669"/>
    <property type="project" value="TreeGrafter"/>
</dbReference>
<dbReference type="CDD" id="cd00880">
    <property type="entry name" value="Era_like"/>
    <property type="match status" value="1"/>
</dbReference>
<dbReference type="GO" id="GO:0005525">
    <property type="term" value="F:GTP binding"/>
    <property type="evidence" value="ECO:0007669"/>
    <property type="project" value="InterPro"/>
</dbReference>
<proteinExistence type="predicted"/>
<feature type="domain" description="G" evidence="5">
    <location>
        <begin position="78"/>
        <end position="188"/>
    </location>
</feature>
<evidence type="ECO:0000313" key="6">
    <source>
        <dbReference type="EMBL" id="SFN11560.1"/>
    </source>
</evidence>
<dbReference type="InterPro" id="IPR006073">
    <property type="entry name" value="GTP-bd"/>
</dbReference>
<dbReference type="STRING" id="578942.SAMN05216289_104199"/>
<evidence type="ECO:0000259" key="5">
    <source>
        <dbReference type="Pfam" id="PF01926"/>
    </source>
</evidence>
<dbReference type="NCBIfam" id="TIGR00231">
    <property type="entry name" value="small_GTP"/>
    <property type="match status" value="1"/>
</dbReference>
<dbReference type="InterPro" id="IPR005225">
    <property type="entry name" value="Small_GTP-bd"/>
</dbReference>
<dbReference type="GO" id="GO:0016020">
    <property type="term" value="C:membrane"/>
    <property type="evidence" value="ECO:0007669"/>
    <property type="project" value="UniProtKB-SubCell"/>
</dbReference>
<dbReference type="EMBL" id="FOVF01000004">
    <property type="protein sequence ID" value="SFN11560.1"/>
    <property type="molecule type" value="Genomic_DNA"/>
</dbReference>
<evidence type="ECO:0000256" key="4">
    <source>
        <dbReference type="ARBA" id="ARBA00023136"/>
    </source>
</evidence>
<keyword evidence="7" id="KW-1185">Reference proteome</keyword>
<dbReference type="GO" id="GO:0002098">
    <property type="term" value="P:tRNA wobble uridine modification"/>
    <property type="evidence" value="ECO:0007669"/>
    <property type="project" value="TreeGrafter"/>
</dbReference>
<keyword evidence="2" id="KW-0812">Transmembrane</keyword>
<name>A0A1I4WE79_9GAMM</name>
<keyword evidence="3" id="KW-1133">Transmembrane helix</keyword>
<dbReference type="InterPro" id="IPR021147">
    <property type="entry name" value="DUF697"/>
</dbReference>